<evidence type="ECO:0000313" key="1">
    <source>
        <dbReference type="EMBL" id="GHI71602.1"/>
    </source>
</evidence>
<reference evidence="2" key="1">
    <citation type="submission" date="2023-07" db="EMBL/GenBank/DDBJ databases">
        <title>Whole genome shotgun sequence of Streptomyces nojiriensis NBRC 13794.</title>
        <authorList>
            <person name="Komaki H."/>
            <person name="Tamura T."/>
        </authorList>
    </citation>
    <scope>NUCLEOTIDE SEQUENCE [LARGE SCALE GENOMIC DNA]</scope>
    <source>
        <strain evidence="2">NBRC 13794</strain>
    </source>
</reference>
<dbReference type="RefSeq" id="WP_189736472.1">
    <property type="nucleotide sequence ID" value="NZ_BMRL01000004.1"/>
</dbReference>
<dbReference type="Gene3D" id="3.40.1000.10">
    <property type="entry name" value="Mog1/PsbP, alpha/beta/alpha sandwich"/>
    <property type="match status" value="1"/>
</dbReference>
<gene>
    <name evidence="1" type="ORF">Snoj_55200</name>
</gene>
<accession>A0ABQ3SU63</accession>
<keyword evidence="2" id="KW-1185">Reference proteome</keyword>
<evidence type="ECO:0000313" key="2">
    <source>
        <dbReference type="Proteomes" id="UP000613974"/>
    </source>
</evidence>
<dbReference type="GeneID" id="95589840"/>
<proteinExistence type="predicted"/>
<evidence type="ECO:0008006" key="3">
    <source>
        <dbReference type="Google" id="ProtNLM"/>
    </source>
</evidence>
<comment type="caution">
    <text evidence="1">The sequence shown here is derived from an EMBL/GenBank/DDBJ whole genome shotgun (WGS) entry which is preliminary data.</text>
</comment>
<sequence>MPTTLPVPIEFRLPEGWLAARPQGADDSEVAFAAVHPRPDAGFAANITIDGGFPKDGVTLEELADASVERLRAFAEPGSVVVVHRREAGSADAPALTQRLGFSALTDGDVRRDLVQSQVYLLLVDTGDPHKRAVIRLALTATAAQHDGVLGDFQDFVRTVRPDNGAGS</sequence>
<protein>
    <recommendedName>
        <fullName evidence="3">DUF1795 domain-containing protein</fullName>
    </recommendedName>
</protein>
<dbReference type="EMBL" id="BNEC01000005">
    <property type="protein sequence ID" value="GHI71602.1"/>
    <property type="molecule type" value="Genomic_DNA"/>
</dbReference>
<name>A0ABQ3SU63_9ACTN</name>
<dbReference type="Proteomes" id="UP000613974">
    <property type="component" value="Unassembled WGS sequence"/>
</dbReference>
<organism evidence="1 2">
    <name type="scientific">Streptomyces nojiriensis</name>
    <dbReference type="NCBI Taxonomy" id="66374"/>
    <lineage>
        <taxon>Bacteria</taxon>
        <taxon>Bacillati</taxon>
        <taxon>Actinomycetota</taxon>
        <taxon>Actinomycetes</taxon>
        <taxon>Kitasatosporales</taxon>
        <taxon>Streptomycetaceae</taxon>
        <taxon>Streptomyces</taxon>
    </lineage>
</organism>